<keyword evidence="3" id="KW-1185">Reference proteome</keyword>
<proteinExistence type="predicted"/>
<dbReference type="EMBL" id="MU842857">
    <property type="protein sequence ID" value="KAK2029917.1"/>
    <property type="molecule type" value="Genomic_DNA"/>
</dbReference>
<dbReference type="AlphaFoldDB" id="A0AAD9HKX2"/>
<evidence type="ECO:0000256" key="1">
    <source>
        <dbReference type="SAM" id="MobiDB-lite"/>
    </source>
</evidence>
<accession>A0AAD9HKX2</accession>
<organism evidence="2 3">
    <name type="scientific">Colletotrichum zoysiae</name>
    <dbReference type="NCBI Taxonomy" id="1216348"/>
    <lineage>
        <taxon>Eukaryota</taxon>
        <taxon>Fungi</taxon>
        <taxon>Dikarya</taxon>
        <taxon>Ascomycota</taxon>
        <taxon>Pezizomycotina</taxon>
        <taxon>Sordariomycetes</taxon>
        <taxon>Hypocreomycetidae</taxon>
        <taxon>Glomerellales</taxon>
        <taxon>Glomerellaceae</taxon>
        <taxon>Colletotrichum</taxon>
        <taxon>Colletotrichum graminicola species complex</taxon>
    </lineage>
</organism>
<dbReference type="Proteomes" id="UP001232148">
    <property type="component" value="Unassembled WGS sequence"/>
</dbReference>
<reference evidence="2" key="1">
    <citation type="submission" date="2021-06" db="EMBL/GenBank/DDBJ databases">
        <title>Comparative genomics, transcriptomics and evolutionary studies reveal genomic signatures of adaptation to plant cell wall in hemibiotrophic fungi.</title>
        <authorList>
            <consortium name="DOE Joint Genome Institute"/>
            <person name="Baroncelli R."/>
            <person name="Diaz J.F."/>
            <person name="Benocci T."/>
            <person name="Peng M."/>
            <person name="Battaglia E."/>
            <person name="Haridas S."/>
            <person name="Andreopoulos W."/>
            <person name="Labutti K."/>
            <person name="Pangilinan J."/>
            <person name="Floch G.L."/>
            <person name="Makela M.R."/>
            <person name="Henrissat B."/>
            <person name="Grigoriev I.V."/>
            <person name="Crouch J.A."/>
            <person name="De Vries R.P."/>
            <person name="Sukno S.A."/>
            <person name="Thon M.R."/>
        </authorList>
    </citation>
    <scope>NUCLEOTIDE SEQUENCE</scope>
    <source>
        <strain evidence="2">MAFF235873</strain>
    </source>
</reference>
<comment type="caution">
    <text evidence="2">The sequence shown here is derived from an EMBL/GenBank/DDBJ whole genome shotgun (WGS) entry which is preliminary data.</text>
</comment>
<sequence>MKAALPSPPRIREASPPHCHPQHIGAGTKLQNPSQEWLRREGLTPSRLAHLARPGSFWASNPILRRLPRCAIVDVPSSFSGTCRDVGHRTAT</sequence>
<evidence type="ECO:0000313" key="3">
    <source>
        <dbReference type="Proteomes" id="UP001232148"/>
    </source>
</evidence>
<gene>
    <name evidence="2" type="ORF">LX32DRAFT_638568</name>
</gene>
<evidence type="ECO:0000313" key="2">
    <source>
        <dbReference type="EMBL" id="KAK2029917.1"/>
    </source>
</evidence>
<feature type="region of interest" description="Disordered" evidence="1">
    <location>
        <begin position="1"/>
        <end position="36"/>
    </location>
</feature>
<name>A0AAD9HKX2_9PEZI</name>
<protein>
    <submittedName>
        <fullName evidence="2">Uncharacterized protein</fullName>
    </submittedName>
</protein>